<accession>A0A1Q9DWQ2</accession>
<organism evidence="2 3">
    <name type="scientific">Symbiodinium microadriaticum</name>
    <name type="common">Dinoflagellate</name>
    <name type="synonym">Zooxanthella microadriatica</name>
    <dbReference type="NCBI Taxonomy" id="2951"/>
    <lineage>
        <taxon>Eukaryota</taxon>
        <taxon>Sar</taxon>
        <taxon>Alveolata</taxon>
        <taxon>Dinophyceae</taxon>
        <taxon>Suessiales</taxon>
        <taxon>Symbiodiniaceae</taxon>
        <taxon>Symbiodinium</taxon>
    </lineage>
</organism>
<protein>
    <submittedName>
        <fullName evidence="2">Uncharacterized protein</fullName>
    </submittedName>
</protein>
<keyword evidence="1" id="KW-0812">Transmembrane</keyword>
<keyword evidence="1" id="KW-1133">Transmembrane helix</keyword>
<dbReference type="OrthoDB" id="446916at2759"/>
<reference evidence="2 3" key="1">
    <citation type="submission" date="2016-02" db="EMBL/GenBank/DDBJ databases">
        <title>Genome analysis of coral dinoflagellate symbionts highlights evolutionary adaptations to a symbiotic lifestyle.</title>
        <authorList>
            <person name="Aranda M."/>
            <person name="Li Y."/>
            <person name="Liew Y.J."/>
            <person name="Baumgarten S."/>
            <person name="Simakov O."/>
            <person name="Wilson M."/>
            <person name="Piel J."/>
            <person name="Ashoor H."/>
            <person name="Bougouffa S."/>
            <person name="Bajic V.B."/>
            <person name="Ryu T."/>
            <person name="Ravasi T."/>
            <person name="Bayer T."/>
            <person name="Micklem G."/>
            <person name="Kim H."/>
            <person name="Bhak J."/>
            <person name="Lajeunesse T.C."/>
            <person name="Voolstra C.R."/>
        </authorList>
    </citation>
    <scope>NUCLEOTIDE SEQUENCE [LARGE SCALE GENOMIC DNA]</scope>
    <source>
        <strain evidence="2 3">CCMP2467</strain>
    </source>
</reference>
<dbReference type="AlphaFoldDB" id="A0A1Q9DWQ2"/>
<comment type="caution">
    <text evidence="2">The sequence shown here is derived from an EMBL/GenBank/DDBJ whole genome shotgun (WGS) entry which is preliminary data.</text>
</comment>
<evidence type="ECO:0000313" key="3">
    <source>
        <dbReference type="Proteomes" id="UP000186817"/>
    </source>
</evidence>
<keyword evidence="1" id="KW-0472">Membrane</keyword>
<dbReference type="EMBL" id="LSRX01000355">
    <property type="protein sequence ID" value="OLP99596.1"/>
    <property type="molecule type" value="Genomic_DNA"/>
</dbReference>
<evidence type="ECO:0000313" key="2">
    <source>
        <dbReference type="EMBL" id="OLP99596.1"/>
    </source>
</evidence>
<feature type="transmembrane region" description="Helical" evidence="1">
    <location>
        <begin position="437"/>
        <end position="457"/>
    </location>
</feature>
<dbReference type="Proteomes" id="UP000186817">
    <property type="component" value="Unassembled WGS sequence"/>
</dbReference>
<keyword evidence="3" id="KW-1185">Reference proteome</keyword>
<sequence>MKTYQDVQCGRGQVQIKRPLVWPLDFEERRSCEGAEVLEPDSTRDSLPVALQKRYEEKAYHKIMNEVEGSGNTGFFQTSQKFVLHRNVIALLAFIGIDYGFEPKISASCEEFQKRVGVLAASTMGVFMEFYRRENREASIPRQLFPQPTGSSKQPGIELGVVREEERSSVTVLLPLQERKQFRPPPSSIWVLEYHCIQSSDFQIRVITNWNALLRMLDNSVKGDNTMAARGGAFLQAVEEAEPYSGLAFPFLPARDTFTQGPSRCQEERFDMPEEGGGGGLFDQDRYDEFEQLMGGKLMGQHLDKSKGDTLFGAYREFLTVIAGSPRAARSRDGTLSREEYVSDRDAQGKPIPELRESAYRGSEEVEKAAQHRLDKSSSASTTMNLFDKSLDVRASSGLYSEPFDGVLGYCNEVVPAAGGTAHDVVLQTATRVDNRIIFDIMLNIIIVVVIFIISTIKEQPLEYAKPSDWTVKLFMYPAYRAWKKSEHRTDAARNILRRAEKEGMKDPVRKCRPQVLSMGG</sequence>
<evidence type="ECO:0000256" key="1">
    <source>
        <dbReference type="SAM" id="Phobius"/>
    </source>
</evidence>
<gene>
    <name evidence="2" type="ORF">AK812_SmicGene17825</name>
</gene>
<proteinExistence type="predicted"/>
<name>A0A1Q9DWQ2_SYMMI</name>